<comment type="similarity">
    <text evidence="2">Belongs to the class-I pyridoxal-phosphate-dependent aminotransferase family.</text>
</comment>
<feature type="domain" description="Aminotransferase class I/classII large" evidence="7">
    <location>
        <begin position="32"/>
        <end position="395"/>
    </location>
</feature>
<dbReference type="NCBIfam" id="NF006719">
    <property type="entry name" value="PRK09257.1"/>
    <property type="match status" value="1"/>
</dbReference>
<dbReference type="Gene3D" id="3.90.1150.10">
    <property type="entry name" value="Aspartate Aminotransferase, domain 1"/>
    <property type="match status" value="1"/>
</dbReference>
<evidence type="ECO:0000256" key="6">
    <source>
        <dbReference type="ARBA" id="ARBA00022898"/>
    </source>
</evidence>
<evidence type="ECO:0000313" key="9">
    <source>
        <dbReference type="Proteomes" id="UP001204833"/>
    </source>
</evidence>
<evidence type="ECO:0000256" key="5">
    <source>
        <dbReference type="ARBA" id="ARBA00022679"/>
    </source>
</evidence>
<dbReference type="InterPro" id="IPR015424">
    <property type="entry name" value="PyrdxlP-dep_Trfase"/>
</dbReference>
<keyword evidence="9" id="KW-1185">Reference proteome</keyword>
<dbReference type="GO" id="GO:0030170">
    <property type="term" value="F:pyridoxal phosphate binding"/>
    <property type="evidence" value="ECO:0007669"/>
    <property type="project" value="InterPro"/>
</dbReference>
<keyword evidence="5" id="KW-0808">Transferase</keyword>
<evidence type="ECO:0000256" key="3">
    <source>
        <dbReference type="ARBA" id="ARBA00011738"/>
    </source>
</evidence>
<accession>A0AAD5BB18</accession>
<gene>
    <name evidence="8" type="ORF">KGF57_004834</name>
</gene>
<organism evidence="8 9">
    <name type="scientific">Candida theae</name>
    <dbReference type="NCBI Taxonomy" id="1198502"/>
    <lineage>
        <taxon>Eukaryota</taxon>
        <taxon>Fungi</taxon>
        <taxon>Dikarya</taxon>
        <taxon>Ascomycota</taxon>
        <taxon>Saccharomycotina</taxon>
        <taxon>Pichiomycetes</taxon>
        <taxon>Debaryomycetaceae</taxon>
        <taxon>Candida/Lodderomyces clade</taxon>
        <taxon>Candida</taxon>
    </lineage>
</organism>
<protein>
    <submittedName>
        <fullName evidence="8">AAT22</fullName>
    </submittedName>
</protein>
<dbReference type="Proteomes" id="UP001204833">
    <property type="component" value="Unassembled WGS sequence"/>
</dbReference>
<comment type="caution">
    <text evidence="8">The sequence shown here is derived from an EMBL/GenBank/DDBJ whole genome shotgun (WGS) entry which is preliminary data.</text>
</comment>
<dbReference type="InterPro" id="IPR000796">
    <property type="entry name" value="Asp_trans"/>
</dbReference>
<keyword evidence="4" id="KW-0032">Aminotransferase</keyword>
<dbReference type="CDD" id="cd00609">
    <property type="entry name" value="AAT_like"/>
    <property type="match status" value="1"/>
</dbReference>
<dbReference type="Gene3D" id="3.40.640.10">
    <property type="entry name" value="Type I PLP-dependent aspartate aminotransferase-like (Major domain)"/>
    <property type="match status" value="1"/>
</dbReference>
<dbReference type="PANTHER" id="PTHR11879:SF55">
    <property type="entry name" value="GLUTAMATE OXALOACETATE TRANSAMINASE 1, ISOFORM B"/>
    <property type="match status" value="1"/>
</dbReference>
<dbReference type="Pfam" id="PF00155">
    <property type="entry name" value="Aminotran_1_2"/>
    <property type="match status" value="1"/>
</dbReference>
<dbReference type="SUPFAM" id="SSF53383">
    <property type="entry name" value="PLP-dependent transferases"/>
    <property type="match status" value="1"/>
</dbReference>
<evidence type="ECO:0000313" key="8">
    <source>
        <dbReference type="EMBL" id="KAI5949236.1"/>
    </source>
</evidence>
<evidence type="ECO:0000256" key="1">
    <source>
        <dbReference type="ARBA" id="ARBA00001933"/>
    </source>
</evidence>
<dbReference type="AlphaFoldDB" id="A0AAD5BB18"/>
<comment type="subunit">
    <text evidence="3">Homodimer.</text>
</comment>
<dbReference type="InterPro" id="IPR015421">
    <property type="entry name" value="PyrdxlP-dep_Trfase_major"/>
</dbReference>
<name>A0AAD5BB18_9ASCO</name>
<dbReference type="GO" id="GO:0005829">
    <property type="term" value="C:cytosol"/>
    <property type="evidence" value="ECO:0007669"/>
    <property type="project" value="TreeGrafter"/>
</dbReference>
<dbReference type="RefSeq" id="XP_051606746.1">
    <property type="nucleotide sequence ID" value="XM_051754386.1"/>
</dbReference>
<dbReference type="EMBL" id="JAIHNG010000164">
    <property type="protein sequence ID" value="KAI5949236.1"/>
    <property type="molecule type" value="Genomic_DNA"/>
</dbReference>
<dbReference type="PRINTS" id="PR00799">
    <property type="entry name" value="TRANSAMINASE"/>
</dbReference>
<dbReference type="InterPro" id="IPR004839">
    <property type="entry name" value="Aminotransferase_I/II_large"/>
</dbReference>
<dbReference type="PANTHER" id="PTHR11879">
    <property type="entry name" value="ASPARTATE AMINOTRANSFERASE"/>
    <property type="match status" value="1"/>
</dbReference>
<reference evidence="8 9" key="1">
    <citation type="journal article" date="2022" name="DNA Res.">
        <title>Genome analysis of five recently described species of the CUG-Ser clade uncovers Candida theae as a new hybrid lineage with pathogenic potential in the Candida parapsilosis species complex.</title>
        <authorList>
            <person name="Mixao V."/>
            <person name="Del Olmo V."/>
            <person name="Hegedusova E."/>
            <person name="Saus E."/>
            <person name="Pryszcz L."/>
            <person name="Cillingova A."/>
            <person name="Nosek J."/>
            <person name="Gabaldon T."/>
        </authorList>
    </citation>
    <scope>NUCLEOTIDE SEQUENCE [LARGE SCALE GENOMIC DNA]</scope>
    <source>
        <strain evidence="8 9">CBS 12239</strain>
    </source>
</reference>
<dbReference type="InterPro" id="IPR015422">
    <property type="entry name" value="PyrdxlP-dep_Trfase_small"/>
</dbReference>
<dbReference type="GO" id="GO:0006532">
    <property type="term" value="P:aspartate biosynthetic process"/>
    <property type="evidence" value="ECO:0007669"/>
    <property type="project" value="TreeGrafter"/>
</dbReference>
<dbReference type="GO" id="GO:0004069">
    <property type="term" value="F:L-aspartate:2-oxoglutarate aminotransferase activity"/>
    <property type="evidence" value="ECO:0007669"/>
    <property type="project" value="TreeGrafter"/>
</dbReference>
<keyword evidence="6" id="KW-0663">Pyridoxal phosphate</keyword>
<evidence type="ECO:0000256" key="2">
    <source>
        <dbReference type="ARBA" id="ARBA00007441"/>
    </source>
</evidence>
<proteinExistence type="inferred from homology"/>
<sequence>MTVQTVFSNLVREEPDPIIKTMQQYANDTNPNKIDVSIGVYKDKSGACYEFPSITKAKQILHDNDPGHNYTSMAGIPEFVAGAQKLVFGEEIASQGKVASIQTISGTGSLHMAMLLYREAGYTNYYVGTPAWQNYKPMIEHIGGNVTTYRHYNEESRSVDFESVLAALNSAPPKSVFLFQTCCHNPTGADFTHEQWRQIGPILQKRQLIPLLDTAYQGFSSGDPYQDAWPIRYLYKLGLEFLVCQSFSKNFGLYSERCGAVHAVVQDIEYVSNVQSNLVVLFRHECSFAPAFGARLVAIILTNDKLRNQWLNELKDSTTRLKSLRHQILERLTKLKTPGDWQNVVEQKGLFWYSGLTKEQNEQLIAKHNVYSTTMGRVNVAGLNDENIDYFCHAIDSVVRDNTH</sequence>
<evidence type="ECO:0000256" key="4">
    <source>
        <dbReference type="ARBA" id="ARBA00022576"/>
    </source>
</evidence>
<dbReference type="GeneID" id="76152878"/>
<evidence type="ECO:0000259" key="7">
    <source>
        <dbReference type="Pfam" id="PF00155"/>
    </source>
</evidence>
<comment type="cofactor">
    <cofactor evidence="1">
        <name>pyridoxal 5'-phosphate</name>
        <dbReference type="ChEBI" id="CHEBI:597326"/>
    </cofactor>
</comment>